<dbReference type="EMBL" id="KI913119">
    <property type="protein sequence ID" value="ETV84610.1"/>
    <property type="molecule type" value="Genomic_DNA"/>
</dbReference>
<keyword evidence="9 14" id="KW-0256">Endoplasmic reticulum</keyword>
<keyword evidence="7" id="KW-0812">Transmembrane</keyword>
<evidence type="ECO:0000256" key="2">
    <source>
        <dbReference type="ARBA" id="ARBA00004771"/>
    </source>
</evidence>
<keyword evidence="5" id="KW-0444">Lipid biosynthesis</keyword>
<keyword evidence="6 14" id="KW-0808">Transferase</keyword>
<evidence type="ECO:0000256" key="4">
    <source>
        <dbReference type="ARBA" id="ARBA00005420"/>
    </source>
</evidence>
<evidence type="ECO:0000256" key="1">
    <source>
        <dbReference type="ARBA" id="ARBA00004477"/>
    </source>
</evidence>
<comment type="pathway">
    <text evidence="3">Lipid metabolism.</text>
</comment>
<name>W4GY21_APHAT</name>
<dbReference type="OrthoDB" id="264532at2759"/>
<evidence type="ECO:0000313" key="15">
    <source>
        <dbReference type="EMBL" id="ETV84610.1"/>
    </source>
</evidence>
<dbReference type="GO" id="GO:0006071">
    <property type="term" value="P:glycerol metabolic process"/>
    <property type="evidence" value="ECO:0007669"/>
    <property type="project" value="UniProtKB-KW"/>
</dbReference>
<evidence type="ECO:0000256" key="3">
    <source>
        <dbReference type="ARBA" id="ARBA00005189"/>
    </source>
</evidence>
<dbReference type="EC" id="2.3.1.-" evidence="14"/>
<organism evidence="15">
    <name type="scientific">Aphanomyces astaci</name>
    <name type="common">Crayfish plague agent</name>
    <dbReference type="NCBI Taxonomy" id="112090"/>
    <lineage>
        <taxon>Eukaryota</taxon>
        <taxon>Sar</taxon>
        <taxon>Stramenopiles</taxon>
        <taxon>Oomycota</taxon>
        <taxon>Saprolegniomycetes</taxon>
        <taxon>Saprolegniales</taxon>
        <taxon>Verrucalvaceae</taxon>
        <taxon>Aphanomyces</taxon>
    </lineage>
</organism>
<gene>
    <name evidence="15" type="ORF">H257_03773</name>
</gene>
<dbReference type="GeneID" id="20805769"/>
<keyword evidence="8" id="KW-0319">Glycerol metabolism</keyword>
<keyword evidence="10" id="KW-1133">Transmembrane helix</keyword>
<dbReference type="InterPro" id="IPR007130">
    <property type="entry name" value="DAGAT"/>
</dbReference>
<dbReference type="PANTHER" id="PTHR12317:SF0">
    <property type="entry name" value="ACYLTRANSFERASE"/>
    <property type="match status" value="1"/>
</dbReference>
<keyword evidence="13" id="KW-0012">Acyltransferase</keyword>
<keyword evidence="11" id="KW-0443">Lipid metabolism</keyword>
<evidence type="ECO:0000256" key="9">
    <source>
        <dbReference type="ARBA" id="ARBA00022824"/>
    </source>
</evidence>
<evidence type="ECO:0000256" key="7">
    <source>
        <dbReference type="ARBA" id="ARBA00022692"/>
    </source>
</evidence>
<evidence type="ECO:0000256" key="6">
    <source>
        <dbReference type="ARBA" id="ARBA00022679"/>
    </source>
</evidence>
<evidence type="ECO:0000256" key="12">
    <source>
        <dbReference type="ARBA" id="ARBA00023136"/>
    </source>
</evidence>
<evidence type="ECO:0000256" key="5">
    <source>
        <dbReference type="ARBA" id="ARBA00022516"/>
    </source>
</evidence>
<dbReference type="STRING" id="112090.W4GY21"/>
<dbReference type="GO" id="GO:0005789">
    <property type="term" value="C:endoplasmic reticulum membrane"/>
    <property type="evidence" value="ECO:0007669"/>
    <property type="project" value="UniProtKB-SubCell"/>
</dbReference>
<protein>
    <recommendedName>
        <fullName evidence="14">Acyltransferase</fullName>
        <ecNumber evidence="14">2.3.1.-</ecNumber>
    </recommendedName>
</protein>
<evidence type="ECO:0000256" key="13">
    <source>
        <dbReference type="ARBA" id="ARBA00023315"/>
    </source>
</evidence>
<dbReference type="VEuPathDB" id="FungiDB:H257_03773"/>
<evidence type="ECO:0000256" key="10">
    <source>
        <dbReference type="ARBA" id="ARBA00022989"/>
    </source>
</evidence>
<dbReference type="RefSeq" id="XP_009826302.1">
    <property type="nucleotide sequence ID" value="XM_009828000.1"/>
</dbReference>
<dbReference type="PANTHER" id="PTHR12317">
    <property type="entry name" value="DIACYLGLYCEROL O-ACYLTRANSFERASE"/>
    <property type="match status" value="1"/>
</dbReference>
<accession>W4GY21</accession>
<comment type="subcellular location">
    <subcellularLocation>
        <location evidence="1 14">Endoplasmic reticulum membrane</location>
        <topology evidence="1 14">Multi-pass membrane protein</topology>
    </subcellularLocation>
</comment>
<reference evidence="15" key="1">
    <citation type="submission" date="2013-12" db="EMBL/GenBank/DDBJ databases">
        <title>The Genome Sequence of Aphanomyces astaci APO3.</title>
        <authorList>
            <consortium name="The Broad Institute Genomics Platform"/>
            <person name="Russ C."/>
            <person name="Tyler B."/>
            <person name="van West P."/>
            <person name="Dieguez-Uribeondo J."/>
            <person name="Young S.K."/>
            <person name="Zeng Q."/>
            <person name="Gargeya S."/>
            <person name="Fitzgerald M."/>
            <person name="Abouelleil A."/>
            <person name="Alvarado L."/>
            <person name="Chapman S.B."/>
            <person name="Gainer-Dewar J."/>
            <person name="Goldberg J."/>
            <person name="Griggs A."/>
            <person name="Gujja S."/>
            <person name="Hansen M."/>
            <person name="Howarth C."/>
            <person name="Imamovic A."/>
            <person name="Ireland A."/>
            <person name="Larimer J."/>
            <person name="McCowan C."/>
            <person name="Murphy C."/>
            <person name="Pearson M."/>
            <person name="Poon T.W."/>
            <person name="Priest M."/>
            <person name="Roberts A."/>
            <person name="Saif S."/>
            <person name="Shea T."/>
            <person name="Sykes S."/>
            <person name="Wortman J."/>
            <person name="Nusbaum C."/>
            <person name="Birren B."/>
        </authorList>
    </citation>
    <scope>NUCLEOTIDE SEQUENCE [LARGE SCALE GENOMIC DNA]</scope>
    <source>
        <strain evidence="15">APO3</strain>
    </source>
</reference>
<dbReference type="GO" id="GO:0004144">
    <property type="term" value="F:diacylglycerol O-acyltransferase activity"/>
    <property type="evidence" value="ECO:0007669"/>
    <property type="project" value="TreeGrafter"/>
</dbReference>
<dbReference type="Pfam" id="PF03982">
    <property type="entry name" value="DAGAT"/>
    <property type="match status" value="1"/>
</dbReference>
<comment type="similarity">
    <text evidence="4 14">Belongs to the diacylglycerol acyltransferase family.</text>
</comment>
<dbReference type="GO" id="GO:0019432">
    <property type="term" value="P:triglyceride biosynthetic process"/>
    <property type="evidence" value="ECO:0007669"/>
    <property type="project" value="TreeGrafter"/>
</dbReference>
<keyword evidence="12" id="KW-0472">Membrane</keyword>
<sequence length="333" mass="36858">MVLARPPEVTPEKEPRGLPHIYPSGLVSVVEFAVVCAATKCIYAAPLALLVAMAWIQHHGFWYVNAAVVVAYLPTYFNGASDKVTPSQGGVQWDALRTHSVWHIMLRHFRLDCIRHCPLNPAERCIFGFHSTSAKCPPSVVLCGGMWERLFPHHPALVLLPTPYFYVPILREVLLWLGCVEATETVAHDALNNGLSLLYYPFNVRIENEVTVGGAPNAMSLAFDSESQPSLALVKLAMMHGVSLIPVLALCTPANSERRLRWMPLLPAWLEHAVAWMSSVVLSLGAIGTCKSKATVVFGSPLHVERNARPSHEEVQEVYATYSRHLRDLFALP</sequence>
<comment type="pathway">
    <text evidence="2">Glycerolipid metabolism; triacylglycerol biosynthesis.</text>
</comment>
<proteinExistence type="inferred from homology"/>
<evidence type="ECO:0000256" key="8">
    <source>
        <dbReference type="ARBA" id="ARBA00022798"/>
    </source>
</evidence>
<evidence type="ECO:0000256" key="11">
    <source>
        <dbReference type="ARBA" id="ARBA00023098"/>
    </source>
</evidence>
<evidence type="ECO:0000256" key="14">
    <source>
        <dbReference type="RuleBase" id="RU367023"/>
    </source>
</evidence>
<dbReference type="AlphaFoldDB" id="W4GY21"/>